<proteinExistence type="predicted"/>
<dbReference type="EMBL" id="JASFZW010000011">
    <property type="protein sequence ID" value="KAK2076146.1"/>
    <property type="molecule type" value="Genomic_DNA"/>
</dbReference>
<evidence type="ECO:0000256" key="1">
    <source>
        <dbReference type="SAM" id="MobiDB-lite"/>
    </source>
</evidence>
<organism evidence="2 3">
    <name type="scientific">Prototheca wickerhamii</name>
    <dbReference type="NCBI Taxonomy" id="3111"/>
    <lineage>
        <taxon>Eukaryota</taxon>
        <taxon>Viridiplantae</taxon>
        <taxon>Chlorophyta</taxon>
        <taxon>core chlorophytes</taxon>
        <taxon>Trebouxiophyceae</taxon>
        <taxon>Chlorellales</taxon>
        <taxon>Chlorellaceae</taxon>
        <taxon>Prototheca</taxon>
    </lineage>
</organism>
<feature type="compositionally biased region" description="Basic and acidic residues" evidence="1">
    <location>
        <begin position="54"/>
        <end position="70"/>
    </location>
</feature>
<reference evidence="2" key="1">
    <citation type="submission" date="2021-01" db="EMBL/GenBank/DDBJ databases">
        <authorList>
            <person name="Eckstrom K.M.E."/>
        </authorList>
    </citation>
    <scope>NUCLEOTIDE SEQUENCE</scope>
    <source>
        <strain evidence="2">UVCC 0001</strain>
    </source>
</reference>
<dbReference type="AlphaFoldDB" id="A0AAD9IDK5"/>
<keyword evidence="3" id="KW-1185">Reference proteome</keyword>
<feature type="compositionally biased region" description="Basic residues" evidence="1">
    <location>
        <begin position="92"/>
        <end position="103"/>
    </location>
</feature>
<evidence type="ECO:0000313" key="3">
    <source>
        <dbReference type="Proteomes" id="UP001255856"/>
    </source>
</evidence>
<name>A0AAD9IDK5_PROWI</name>
<evidence type="ECO:0000313" key="2">
    <source>
        <dbReference type="EMBL" id="KAK2076146.1"/>
    </source>
</evidence>
<feature type="compositionally biased region" description="Basic and acidic residues" evidence="1">
    <location>
        <begin position="79"/>
        <end position="91"/>
    </location>
</feature>
<accession>A0AAD9IDK5</accession>
<gene>
    <name evidence="2" type="ORF">QBZ16_001078</name>
</gene>
<feature type="region of interest" description="Disordered" evidence="1">
    <location>
        <begin position="48"/>
        <end position="103"/>
    </location>
</feature>
<sequence>MITRSALTASGRALMATPALGGVLRQAGFVRGFADPANKPVDRFAEYLQSGEPDPSKGKDEIPDHSHAYGDDPVATIAEVREEETSHPSKDGKKKSKKASKKE</sequence>
<comment type="caution">
    <text evidence="2">The sequence shown here is derived from an EMBL/GenBank/DDBJ whole genome shotgun (WGS) entry which is preliminary data.</text>
</comment>
<dbReference type="Proteomes" id="UP001255856">
    <property type="component" value="Unassembled WGS sequence"/>
</dbReference>
<protein>
    <submittedName>
        <fullName evidence="2">Uncharacterized protein</fullName>
    </submittedName>
</protein>